<reference evidence="2 3" key="1">
    <citation type="submission" date="2022-11" db="EMBL/GenBank/DDBJ databases">
        <title>The characterization of three novel Bacteroidetes species and genomic analysis of their roles in tidal elemental geochemical cycles.</title>
        <authorList>
            <person name="Ma K.-J."/>
        </authorList>
    </citation>
    <scope>NUCLEOTIDE SEQUENCE [LARGE SCALE GENOMIC DNA]</scope>
    <source>
        <strain evidence="2 3">M82</strain>
    </source>
</reference>
<comment type="caution">
    <text evidence="2">The sequence shown here is derived from an EMBL/GenBank/DDBJ whole genome shotgun (WGS) entry which is preliminary data.</text>
</comment>
<accession>A0ABT3RCL4</accession>
<protein>
    <submittedName>
        <fullName evidence="2">Uncharacterized protein</fullName>
    </submittedName>
</protein>
<proteinExistence type="predicted"/>
<evidence type="ECO:0000313" key="3">
    <source>
        <dbReference type="Proteomes" id="UP001207228"/>
    </source>
</evidence>
<dbReference type="EMBL" id="JAPFQO010000002">
    <property type="protein sequence ID" value="MCX2739179.1"/>
    <property type="molecule type" value="Genomic_DNA"/>
</dbReference>
<dbReference type="RefSeq" id="WP_266051234.1">
    <property type="nucleotide sequence ID" value="NZ_JAPFQO010000002.1"/>
</dbReference>
<dbReference type="Proteomes" id="UP001207228">
    <property type="component" value="Unassembled WGS sequence"/>
</dbReference>
<evidence type="ECO:0000313" key="2">
    <source>
        <dbReference type="EMBL" id="MCX2739179.1"/>
    </source>
</evidence>
<gene>
    <name evidence="2" type="ORF">OO017_04405</name>
</gene>
<keyword evidence="1" id="KW-0732">Signal</keyword>
<keyword evidence="3" id="KW-1185">Reference proteome</keyword>
<feature type="signal peptide" evidence="1">
    <location>
        <begin position="1"/>
        <end position="17"/>
    </location>
</feature>
<organism evidence="2 3">
    <name type="scientific">Pontibacter anaerobius</name>
    <dbReference type="NCBI Taxonomy" id="2993940"/>
    <lineage>
        <taxon>Bacteria</taxon>
        <taxon>Pseudomonadati</taxon>
        <taxon>Bacteroidota</taxon>
        <taxon>Cytophagia</taxon>
        <taxon>Cytophagales</taxon>
        <taxon>Hymenobacteraceae</taxon>
        <taxon>Pontibacter</taxon>
    </lineage>
</organism>
<feature type="chain" id="PRO_5046663967" evidence="1">
    <location>
        <begin position="18"/>
        <end position="225"/>
    </location>
</feature>
<evidence type="ECO:0000256" key="1">
    <source>
        <dbReference type="SAM" id="SignalP"/>
    </source>
</evidence>
<name>A0ABT3RCL4_9BACT</name>
<sequence length="225" mass="25873">MKKVLLFTFCLSSIAMLFSFKSIFQKKPSGKEVVQKLESLGYFKYAHPSKVNELIKAFAEGYATHGALVTTYEMPKYQSADYRLYGLDGETLYEEGGFRSYLSDMDRTFKNLNVNLKIENEIEEYSQSGGLNHIIWVNGKEYVIFRNDNGSANSWGVAAKRYAEMVNDVLSRSKSPERLYLMSGGNDGKAVFLTQEQYQYIKVTFPNNESKPLNVEEWSKKYRLK</sequence>